<proteinExistence type="predicted"/>
<feature type="compositionally biased region" description="Basic and acidic residues" evidence="1">
    <location>
        <begin position="36"/>
        <end position="46"/>
    </location>
</feature>
<dbReference type="InterPro" id="IPR024395">
    <property type="entry name" value="CLASP_N_dom"/>
</dbReference>
<keyword evidence="4" id="KW-1185">Reference proteome</keyword>
<reference evidence="3" key="2">
    <citation type="submission" date="2020-05" db="UniProtKB">
        <authorList>
            <consortium name="EnsemblMetazoa"/>
        </authorList>
    </citation>
    <scope>IDENTIFICATION</scope>
    <source>
        <strain evidence="3">Epiroticus2</strain>
    </source>
</reference>
<dbReference type="AlphaFoldDB" id="A0A182PAJ2"/>
<dbReference type="Pfam" id="PF12348">
    <property type="entry name" value="CLASP_N"/>
    <property type="match status" value="1"/>
</dbReference>
<dbReference type="GO" id="GO:0045180">
    <property type="term" value="C:basal cortex"/>
    <property type="evidence" value="ECO:0007669"/>
    <property type="project" value="TreeGrafter"/>
</dbReference>
<dbReference type="GO" id="GO:0005876">
    <property type="term" value="C:spindle microtubule"/>
    <property type="evidence" value="ECO:0007669"/>
    <property type="project" value="TreeGrafter"/>
</dbReference>
<feature type="compositionally biased region" description="Basic and acidic residues" evidence="1">
    <location>
        <begin position="361"/>
        <end position="370"/>
    </location>
</feature>
<feature type="region of interest" description="Disordered" evidence="1">
    <location>
        <begin position="235"/>
        <end position="283"/>
    </location>
</feature>
<dbReference type="SUPFAM" id="SSF48371">
    <property type="entry name" value="ARM repeat"/>
    <property type="match status" value="1"/>
</dbReference>
<evidence type="ECO:0000313" key="3">
    <source>
        <dbReference type="EnsemblMetazoa" id="AEPI003946-PA"/>
    </source>
</evidence>
<feature type="region of interest" description="Disordered" evidence="1">
    <location>
        <begin position="181"/>
        <end position="202"/>
    </location>
</feature>
<sequence>MSENGFTQVLASGCLYSDTDSVAEGVHRSRRRPYRRHEEEPSFTDDQKEFPQYETASGGDVRQMLADRGGGARRFETIVTSNDGEWSAIDRYGDEQDERLDRERWRTGQRVKHDRNEYGYSRSPGVPAVQLKVAHQEPISIRPRNKNPQIVNVCQTFRFPDNFITQNNAARMVQHQDRVVHHQRPAPEPRRPPLLSPCQSTSRSAMGGFFSIYRRQRNMYSQTSRTMIELVEAEQKMQQQHTNRPTAGPPRGTTNYGASANRAPDDSQLATSCSETSIEELNDSRPRLLQSEWKAKATVRDHLRAGNGRSSQVPYFDRTKRIRSCTKLVDGGATMSGHYGRSTKVPALGAAGKHGRYPGKSKVENRRQPFEDALDSPFVDESYAPTGGRNRKMNLVNDMLDEEECLDEEEIESDDESIDEQPDNDRDECNGQLDLDDEIEEDHDEESLGDTFGRRRTHGTEAVRAGAGAKEGPVSIAGIVDKLQDNVWEVCLEGIWDLMDTANRIDWKVQEKYITVINRKLIEFLKSPRTALCRSACQVSGELFRHAKSTKRPEFDEMVDILLCKTADPNRFIQKDANVALDKLVTYIPTPHTVRAISNRGTIHRNPLVRTATARLLVCICVVAGLDAILGTTANTRTRKTILTMLAKFLTDKNLETRKFGERLYRMLRKHKFFDEYFYKDMDNNLRTNLKRALKGV</sequence>
<dbReference type="PANTHER" id="PTHR21567">
    <property type="entry name" value="CLASP"/>
    <property type="match status" value="1"/>
</dbReference>
<dbReference type="GO" id="GO:0090307">
    <property type="term" value="P:mitotic spindle assembly"/>
    <property type="evidence" value="ECO:0007669"/>
    <property type="project" value="TreeGrafter"/>
</dbReference>
<feature type="region of interest" description="Disordered" evidence="1">
    <location>
        <begin position="344"/>
        <end position="393"/>
    </location>
</feature>
<feature type="compositionally biased region" description="Polar residues" evidence="1">
    <location>
        <begin position="236"/>
        <end position="245"/>
    </location>
</feature>
<feature type="compositionally biased region" description="Acidic residues" evidence="1">
    <location>
        <begin position="434"/>
        <end position="448"/>
    </location>
</feature>
<dbReference type="Gene3D" id="1.25.10.10">
    <property type="entry name" value="Leucine-rich Repeat Variant"/>
    <property type="match status" value="1"/>
</dbReference>
<dbReference type="PANTHER" id="PTHR21567:SF88">
    <property type="entry name" value="TOG DOMAIN-CONTAINING PROTEIN"/>
    <property type="match status" value="1"/>
</dbReference>
<dbReference type="GO" id="GO:0005881">
    <property type="term" value="C:cytoplasmic microtubule"/>
    <property type="evidence" value="ECO:0007669"/>
    <property type="project" value="TreeGrafter"/>
</dbReference>
<dbReference type="InterPro" id="IPR016024">
    <property type="entry name" value="ARM-type_fold"/>
</dbReference>
<dbReference type="GO" id="GO:0072686">
    <property type="term" value="C:mitotic spindle"/>
    <property type="evidence" value="ECO:0007669"/>
    <property type="project" value="TreeGrafter"/>
</dbReference>
<dbReference type="GO" id="GO:0040001">
    <property type="term" value="P:establishment of mitotic spindle localization"/>
    <property type="evidence" value="ECO:0007669"/>
    <property type="project" value="TreeGrafter"/>
</dbReference>
<dbReference type="GO" id="GO:0000776">
    <property type="term" value="C:kinetochore"/>
    <property type="evidence" value="ECO:0007669"/>
    <property type="project" value="TreeGrafter"/>
</dbReference>
<feature type="region of interest" description="Disordered" evidence="1">
    <location>
        <begin position="24"/>
        <end position="46"/>
    </location>
</feature>
<dbReference type="GO" id="GO:0008017">
    <property type="term" value="F:microtubule binding"/>
    <property type="evidence" value="ECO:0007669"/>
    <property type="project" value="TreeGrafter"/>
</dbReference>
<feature type="domain" description="CLASP N-terminal" evidence="2">
    <location>
        <begin position="513"/>
        <end position="668"/>
    </location>
</feature>
<feature type="region of interest" description="Disordered" evidence="1">
    <location>
        <begin position="406"/>
        <end position="467"/>
    </location>
</feature>
<reference evidence="4" key="1">
    <citation type="submission" date="2013-03" db="EMBL/GenBank/DDBJ databases">
        <title>The Genome Sequence of Anopheles epiroticus epiroticus2.</title>
        <authorList>
            <consortium name="The Broad Institute Genomics Platform"/>
            <person name="Neafsey D.E."/>
            <person name="Howell P."/>
            <person name="Walker B."/>
            <person name="Young S.K."/>
            <person name="Zeng Q."/>
            <person name="Gargeya S."/>
            <person name="Fitzgerald M."/>
            <person name="Haas B."/>
            <person name="Abouelleil A."/>
            <person name="Allen A.W."/>
            <person name="Alvarado L."/>
            <person name="Arachchi H.M."/>
            <person name="Berlin A.M."/>
            <person name="Chapman S.B."/>
            <person name="Gainer-Dewar J."/>
            <person name="Goldberg J."/>
            <person name="Griggs A."/>
            <person name="Gujja S."/>
            <person name="Hansen M."/>
            <person name="Howarth C."/>
            <person name="Imamovic A."/>
            <person name="Ireland A."/>
            <person name="Larimer J."/>
            <person name="McCowan C."/>
            <person name="Murphy C."/>
            <person name="Pearson M."/>
            <person name="Poon T.W."/>
            <person name="Priest M."/>
            <person name="Roberts A."/>
            <person name="Saif S."/>
            <person name="Shea T."/>
            <person name="Sisk P."/>
            <person name="Sykes S."/>
            <person name="Wortman J."/>
            <person name="Nusbaum C."/>
            <person name="Birren B."/>
        </authorList>
    </citation>
    <scope>NUCLEOTIDE SEQUENCE [LARGE SCALE GENOMIC DNA]</scope>
    <source>
        <strain evidence="4">Epiroticus2</strain>
    </source>
</reference>
<evidence type="ECO:0000259" key="2">
    <source>
        <dbReference type="Pfam" id="PF12348"/>
    </source>
</evidence>
<organism evidence="3 4">
    <name type="scientific">Anopheles epiroticus</name>
    <dbReference type="NCBI Taxonomy" id="199890"/>
    <lineage>
        <taxon>Eukaryota</taxon>
        <taxon>Metazoa</taxon>
        <taxon>Ecdysozoa</taxon>
        <taxon>Arthropoda</taxon>
        <taxon>Hexapoda</taxon>
        <taxon>Insecta</taxon>
        <taxon>Pterygota</taxon>
        <taxon>Neoptera</taxon>
        <taxon>Endopterygota</taxon>
        <taxon>Diptera</taxon>
        <taxon>Nematocera</taxon>
        <taxon>Culicoidea</taxon>
        <taxon>Culicidae</taxon>
        <taxon>Anophelinae</taxon>
        <taxon>Anopheles</taxon>
    </lineage>
</organism>
<dbReference type="VEuPathDB" id="VectorBase:AEPI003946"/>
<dbReference type="InterPro" id="IPR011989">
    <property type="entry name" value="ARM-like"/>
</dbReference>
<protein>
    <submittedName>
        <fullName evidence="3">CLASP_N domain-containing protein</fullName>
    </submittedName>
</protein>
<dbReference type="Proteomes" id="UP000075885">
    <property type="component" value="Unassembled WGS sequence"/>
</dbReference>
<accession>A0A182PAJ2</accession>
<evidence type="ECO:0000313" key="4">
    <source>
        <dbReference type="Proteomes" id="UP000075885"/>
    </source>
</evidence>
<dbReference type="GO" id="GO:0005815">
    <property type="term" value="C:microtubule organizing center"/>
    <property type="evidence" value="ECO:0007669"/>
    <property type="project" value="TreeGrafter"/>
</dbReference>
<feature type="compositionally biased region" description="Basic and acidic residues" evidence="1">
    <location>
        <begin position="181"/>
        <end position="191"/>
    </location>
</feature>
<feature type="compositionally biased region" description="Acidic residues" evidence="1">
    <location>
        <begin position="406"/>
        <end position="422"/>
    </location>
</feature>
<evidence type="ECO:0000256" key="1">
    <source>
        <dbReference type="SAM" id="MobiDB-lite"/>
    </source>
</evidence>
<name>A0A182PAJ2_9DIPT</name>
<dbReference type="EnsemblMetazoa" id="AEPI003946-RA">
    <property type="protein sequence ID" value="AEPI003946-PA"/>
    <property type="gene ID" value="AEPI003946"/>
</dbReference>